<organism evidence="2 3">
    <name type="scientific">Photobacterium halotolerans</name>
    <dbReference type="NCBI Taxonomy" id="265726"/>
    <lineage>
        <taxon>Bacteria</taxon>
        <taxon>Pseudomonadati</taxon>
        <taxon>Pseudomonadota</taxon>
        <taxon>Gammaproteobacteria</taxon>
        <taxon>Vibrionales</taxon>
        <taxon>Vibrionaceae</taxon>
        <taxon>Photobacterium</taxon>
    </lineage>
</organism>
<dbReference type="PATRIC" id="fig|265726.11.peg.1534"/>
<dbReference type="InterPro" id="IPR000182">
    <property type="entry name" value="GNAT_dom"/>
</dbReference>
<dbReference type="PANTHER" id="PTHR43792">
    <property type="entry name" value="GNAT FAMILY, PUTATIVE (AFU_ORTHOLOGUE AFUA_3G00765)-RELATED-RELATED"/>
    <property type="match status" value="1"/>
</dbReference>
<proteinExistence type="predicted"/>
<sequence>MGEKGIQMAPVLKTDSLMIRPFERKDLAAFTRYRAQPDVARYQSWTEYTYRDAVTLFERMDYTTFGTTGNWYQLAIADEKTDVLLGDLAVHFIDDAQVEIGFTVDPQYQRKNIAFHAVNRLLDYLFDTLNRNRVIAVTDADNRASSRLLEKLAFRREGHFRQNIFFKGAWGDEYLYAMLNADFHCR</sequence>
<evidence type="ECO:0000259" key="1">
    <source>
        <dbReference type="PROSITE" id="PS51186"/>
    </source>
</evidence>
<keyword evidence="2" id="KW-0808">Transferase</keyword>
<keyword evidence="3" id="KW-1185">Reference proteome</keyword>
<dbReference type="AlphaFoldDB" id="A0A0F5V9T2"/>
<dbReference type="STRING" id="265726.KY46_16370"/>
<dbReference type="GO" id="GO:0016747">
    <property type="term" value="F:acyltransferase activity, transferring groups other than amino-acyl groups"/>
    <property type="evidence" value="ECO:0007669"/>
    <property type="project" value="InterPro"/>
</dbReference>
<dbReference type="InterPro" id="IPR016181">
    <property type="entry name" value="Acyl_CoA_acyltransferase"/>
</dbReference>
<protein>
    <submittedName>
        <fullName evidence="2">GCN5 family acetyltransferase</fullName>
    </submittedName>
</protein>
<dbReference type="Proteomes" id="UP000033633">
    <property type="component" value="Unassembled WGS sequence"/>
</dbReference>
<gene>
    <name evidence="2" type="ORF">KY46_16370</name>
</gene>
<dbReference type="Pfam" id="PF13302">
    <property type="entry name" value="Acetyltransf_3"/>
    <property type="match status" value="1"/>
</dbReference>
<dbReference type="SUPFAM" id="SSF55729">
    <property type="entry name" value="Acyl-CoA N-acyltransferases (Nat)"/>
    <property type="match status" value="1"/>
</dbReference>
<reference evidence="2 3" key="1">
    <citation type="submission" date="2014-12" db="EMBL/GenBank/DDBJ databases">
        <title>Mercury Reductase activity and rhizosphere competence traits in the genome of root associated Photobacterium halotolerans MELD1.</title>
        <authorList>
            <person name="Mathew D.C."/>
            <person name="Huang C.-C."/>
        </authorList>
    </citation>
    <scope>NUCLEOTIDE SEQUENCE [LARGE SCALE GENOMIC DNA]</scope>
    <source>
        <strain evidence="2 3">MELD1</strain>
    </source>
</reference>
<evidence type="ECO:0000313" key="2">
    <source>
        <dbReference type="EMBL" id="KKC98888.1"/>
    </source>
</evidence>
<evidence type="ECO:0000313" key="3">
    <source>
        <dbReference type="Proteomes" id="UP000033633"/>
    </source>
</evidence>
<dbReference type="PROSITE" id="PS51186">
    <property type="entry name" value="GNAT"/>
    <property type="match status" value="1"/>
</dbReference>
<comment type="caution">
    <text evidence="2">The sequence shown here is derived from an EMBL/GenBank/DDBJ whole genome shotgun (WGS) entry which is preliminary data.</text>
</comment>
<dbReference type="InterPro" id="IPR051531">
    <property type="entry name" value="N-acetyltransferase"/>
</dbReference>
<accession>A0A0F5V9T2</accession>
<name>A0A0F5V9T2_9GAMM</name>
<dbReference type="EMBL" id="JWYV01000015">
    <property type="protein sequence ID" value="KKC98888.1"/>
    <property type="molecule type" value="Genomic_DNA"/>
</dbReference>
<dbReference type="PANTHER" id="PTHR43792:SF1">
    <property type="entry name" value="N-ACETYLTRANSFERASE DOMAIN-CONTAINING PROTEIN"/>
    <property type="match status" value="1"/>
</dbReference>
<dbReference type="Gene3D" id="3.40.630.30">
    <property type="match status" value="1"/>
</dbReference>
<feature type="domain" description="N-acetyltransferase" evidence="1">
    <location>
        <begin position="17"/>
        <end position="181"/>
    </location>
</feature>